<accession>A0A1H5NHE2</accession>
<name>A0A1H5NHE2_9MICC</name>
<dbReference type="AlphaFoldDB" id="A0A1H5NHE2"/>
<dbReference type="Pfam" id="PF00583">
    <property type="entry name" value="Acetyltransf_1"/>
    <property type="match status" value="1"/>
</dbReference>
<gene>
    <name evidence="2" type="ORF">SAMN04489740_3717</name>
</gene>
<evidence type="ECO:0000259" key="1">
    <source>
        <dbReference type="PROSITE" id="PS51186"/>
    </source>
</evidence>
<reference evidence="2 3" key="1">
    <citation type="submission" date="2016-10" db="EMBL/GenBank/DDBJ databases">
        <authorList>
            <person name="de Groot N.N."/>
        </authorList>
    </citation>
    <scope>NUCLEOTIDE SEQUENCE [LARGE SCALE GENOMIC DNA]</scope>
    <source>
        <strain evidence="2 3">DSM 22274</strain>
    </source>
</reference>
<evidence type="ECO:0000313" key="3">
    <source>
        <dbReference type="Proteomes" id="UP000182725"/>
    </source>
</evidence>
<dbReference type="InterPro" id="IPR000182">
    <property type="entry name" value="GNAT_dom"/>
</dbReference>
<evidence type="ECO:0000313" key="2">
    <source>
        <dbReference type="EMBL" id="SEF01082.1"/>
    </source>
</evidence>
<dbReference type="GO" id="GO:0016747">
    <property type="term" value="F:acyltransferase activity, transferring groups other than amino-acyl groups"/>
    <property type="evidence" value="ECO:0007669"/>
    <property type="project" value="InterPro"/>
</dbReference>
<keyword evidence="2" id="KW-0808">Transferase</keyword>
<dbReference type="CDD" id="cd04301">
    <property type="entry name" value="NAT_SF"/>
    <property type="match status" value="1"/>
</dbReference>
<dbReference type="EMBL" id="FNTV01000001">
    <property type="protein sequence ID" value="SEF01082.1"/>
    <property type="molecule type" value="Genomic_DNA"/>
</dbReference>
<protein>
    <submittedName>
        <fullName evidence="2">Acetyltransferase (GNAT) family protein</fullName>
    </submittedName>
</protein>
<sequence>MTLSWCGLQERRSRGNRDMTEATIEQLRIPETLDGELAHDFLQAVEVSRQVRVHTWGNDKLAYTAEELFAQCHDPFEWNVVLVARQDGSIVGRAGIVLPLDDNTELAYVTLDVLPTASGAGLGRKLLEAAETFVRGENRKIVMVETNHPAATLADAESEQIPASQGSGTLPLSSREARFAYSAGYELERVEQFSACALPLDAALVAKLSQQAAATHKSSYAVHQWMDTCPEEWEHDFVRLERDLVDGKPADDDDDGNGDAQEPWDVAQLRETEELSALTGRRTLVSAAEDLQTGALVGFTSISVLGKRQDVAFQDDTVVEPAHKGRDVGLLIKVANMEALMREFPQAGSIFTWNAPENSYMLTVNAQLGYVSAGMTGQWRKDFNAL</sequence>
<dbReference type="InterPro" id="IPR016181">
    <property type="entry name" value="Acyl_CoA_acyltransferase"/>
</dbReference>
<dbReference type="SUPFAM" id="SSF55729">
    <property type="entry name" value="Acyl-CoA N-acyltransferases (Nat)"/>
    <property type="match status" value="2"/>
</dbReference>
<organism evidence="2 3">
    <name type="scientific">Arthrobacter alpinus</name>
    <dbReference type="NCBI Taxonomy" id="656366"/>
    <lineage>
        <taxon>Bacteria</taxon>
        <taxon>Bacillati</taxon>
        <taxon>Actinomycetota</taxon>
        <taxon>Actinomycetes</taxon>
        <taxon>Micrococcales</taxon>
        <taxon>Micrococcaceae</taxon>
        <taxon>Arthrobacter</taxon>
    </lineage>
</organism>
<dbReference type="Gene3D" id="3.40.630.30">
    <property type="match status" value="1"/>
</dbReference>
<dbReference type="PROSITE" id="PS51186">
    <property type="entry name" value="GNAT"/>
    <property type="match status" value="1"/>
</dbReference>
<feature type="domain" description="N-acetyltransferase" evidence="1">
    <location>
        <begin position="31"/>
        <end position="211"/>
    </location>
</feature>
<dbReference type="Proteomes" id="UP000182725">
    <property type="component" value="Unassembled WGS sequence"/>
</dbReference>
<proteinExistence type="predicted"/>